<evidence type="ECO:0000256" key="1">
    <source>
        <dbReference type="ARBA" id="ARBA00004167"/>
    </source>
</evidence>
<gene>
    <name evidence="10" type="ORF">DFH94DRAFT_730847</name>
</gene>
<keyword evidence="11" id="KW-1185">Reference proteome</keyword>
<organism evidence="10 11">
    <name type="scientific">Russula ochroleuca</name>
    <dbReference type="NCBI Taxonomy" id="152965"/>
    <lineage>
        <taxon>Eukaryota</taxon>
        <taxon>Fungi</taxon>
        <taxon>Dikarya</taxon>
        <taxon>Basidiomycota</taxon>
        <taxon>Agaricomycotina</taxon>
        <taxon>Agaricomycetes</taxon>
        <taxon>Russulales</taxon>
        <taxon>Russulaceae</taxon>
        <taxon>Russula</taxon>
    </lineage>
</organism>
<evidence type="ECO:0000256" key="8">
    <source>
        <dbReference type="SAM" id="MobiDB-lite"/>
    </source>
</evidence>
<accession>A0A9P5TBK8</accession>
<evidence type="ECO:0000313" key="10">
    <source>
        <dbReference type="EMBL" id="KAF8482950.1"/>
    </source>
</evidence>
<feature type="compositionally biased region" description="Pro residues" evidence="8">
    <location>
        <begin position="72"/>
        <end position="85"/>
    </location>
</feature>
<dbReference type="PANTHER" id="PTHR20961">
    <property type="entry name" value="GLYCOSYLTRANSFERASE"/>
    <property type="match status" value="1"/>
</dbReference>
<protein>
    <recommendedName>
        <fullName evidence="9">Glycosyltransferase 61 catalytic domain-containing protein</fullName>
    </recommendedName>
</protein>
<evidence type="ECO:0000313" key="11">
    <source>
        <dbReference type="Proteomes" id="UP000759537"/>
    </source>
</evidence>
<keyword evidence="4" id="KW-0812">Transmembrane</keyword>
<reference evidence="10" key="2">
    <citation type="journal article" date="2020" name="Nat. Commun.">
        <title>Large-scale genome sequencing of mycorrhizal fungi provides insights into the early evolution of symbiotic traits.</title>
        <authorList>
            <person name="Miyauchi S."/>
            <person name="Kiss E."/>
            <person name="Kuo A."/>
            <person name="Drula E."/>
            <person name="Kohler A."/>
            <person name="Sanchez-Garcia M."/>
            <person name="Morin E."/>
            <person name="Andreopoulos B."/>
            <person name="Barry K.W."/>
            <person name="Bonito G."/>
            <person name="Buee M."/>
            <person name="Carver A."/>
            <person name="Chen C."/>
            <person name="Cichocki N."/>
            <person name="Clum A."/>
            <person name="Culley D."/>
            <person name="Crous P.W."/>
            <person name="Fauchery L."/>
            <person name="Girlanda M."/>
            <person name="Hayes R.D."/>
            <person name="Keri Z."/>
            <person name="LaButti K."/>
            <person name="Lipzen A."/>
            <person name="Lombard V."/>
            <person name="Magnuson J."/>
            <person name="Maillard F."/>
            <person name="Murat C."/>
            <person name="Nolan M."/>
            <person name="Ohm R.A."/>
            <person name="Pangilinan J."/>
            <person name="Pereira M.F."/>
            <person name="Perotto S."/>
            <person name="Peter M."/>
            <person name="Pfister S."/>
            <person name="Riley R."/>
            <person name="Sitrit Y."/>
            <person name="Stielow J.B."/>
            <person name="Szollosi G."/>
            <person name="Zifcakova L."/>
            <person name="Stursova M."/>
            <person name="Spatafora J.W."/>
            <person name="Tedersoo L."/>
            <person name="Vaario L.M."/>
            <person name="Yamada A."/>
            <person name="Yan M."/>
            <person name="Wang P."/>
            <person name="Xu J."/>
            <person name="Bruns T."/>
            <person name="Baldrian P."/>
            <person name="Vilgalys R."/>
            <person name="Dunand C."/>
            <person name="Henrissat B."/>
            <person name="Grigoriev I.V."/>
            <person name="Hibbett D."/>
            <person name="Nagy L.G."/>
            <person name="Martin F.M."/>
        </authorList>
    </citation>
    <scope>NUCLEOTIDE SEQUENCE</scope>
    <source>
        <strain evidence="10">Prilba</strain>
    </source>
</reference>
<feature type="domain" description="Glycosyltransferase 61 catalytic" evidence="9">
    <location>
        <begin position="377"/>
        <end position="455"/>
    </location>
</feature>
<reference evidence="10" key="1">
    <citation type="submission" date="2019-10" db="EMBL/GenBank/DDBJ databases">
        <authorList>
            <consortium name="DOE Joint Genome Institute"/>
            <person name="Kuo A."/>
            <person name="Miyauchi S."/>
            <person name="Kiss E."/>
            <person name="Drula E."/>
            <person name="Kohler A."/>
            <person name="Sanchez-Garcia M."/>
            <person name="Andreopoulos B."/>
            <person name="Barry K.W."/>
            <person name="Bonito G."/>
            <person name="Buee M."/>
            <person name="Carver A."/>
            <person name="Chen C."/>
            <person name="Cichocki N."/>
            <person name="Clum A."/>
            <person name="Culley D."/>
            <person name="Crous P.W."/>
            <person name="Fauchery L."/>
            <person name="Girlanda M."/>
            <person name="Hayes R."/>
            <person name="Keri Z."/>
            <person name="LaButti K."/>
            <person name="Lipzen A."/>
            <person name="Lombard V."/>
            <person name="Magnuson J."/>
            <person name="Maillard F."/>
            <person name="Morin E."/>
            <person name="Murat C."/>
            <person name="Nolan M."/>
            <person name="Ohm R."/>
            <person name="Pangilinan J."/>
            <person name="Pereira M."/>
            <person name="Perotto S."/>
            <person name="Peter M."/>
            <person name="Riley R."/>
            <person name="Sitrit Y."/>
            <person name="Stielow B."/>
            <person name="Szollosi G."/>
            <person name="Zifcakova L."/>
            <person name="Stursova M."/>
            <person name="Spatafora J.W."/>
            <person name="Tedersoo L."/>
            <person name="Vaario L.-M."/>
            <person name="Yamada A."/>
            <person name="Yan M."/>
            <person name="Wang P."/>
            <person name="Xu J."/>
            <person name="Bruns T."/>
            <person name="Baldrian P."/>
            <person name="Vilgalys R."/>
            <person name="Henrissat B."/>
            <person name="Grigoriev I.V."/>
            <person name="Hibbett D."/>
            <person name="Nagy L.G."/>
            <person name="Martin F.M."/>
        </authorList>
    </citation>
    <scope>NUCLEOTIDE SEQUENCE</scope>
    <source>
        <strain evidence="10">Prilba</strain>
    </source>
</reference>
<dbReference type="OrthoDB" id="529273at2759"/>
<dbReference type="GO" id="GO:0035269">
    <property type="term" value="P:protein O-linked glycosylation via mannose"/>
    <property type="evidence" value="ECO:0007669"/>
    <property type="project" value="TreeGrafter"/>
</dbReference>
<dbReference type="Pfam" id="PF04577">
    <property type="entry name" value="Glyco_transf_61"/>
    <property type="match status" value="1"/>
</dbReference>
<evidence type="ECO:0000256" key="6">
    <source>
        <dbReference type="ARBA" id="ARBA00023136"/>
    </source>
</evidence>
<dbReference type="InterPro" id="IPR007657">
    <property type="entry name" value="Glycosyltransferase_61"/>
</dbReference>
<dbReference type="Proteomes" id="UP000759537">
    <property type="component" value="Unassembled WGS sequence"/>
</dbReference>
<comment type="caution">
    <text evidence="10">The sequence shown here is derived from an EMBL/GenBank/DDBJ whole genome shotgun (WGS) entry which is preliminary data.</text>
</comment>
<evidence type="ECO:0000256" key="7">
    <source>
        <dbReference type="ARBA" id="ARBA00023180"/>
    </source>
</evidence>
<evidence type="ECO:0000256" key="4">
    <source>
        <dbReference type="ARBA" id="ARBA00022692"/>
    </source>
</evidence>
<dbReference type="GO" id="GO:0097363">
    <property type="term" value="F:protein O-acetylglucosaminyltransferase activity"/>
    <property type="evidence" value="ECO:0007669"/>
    <property type="project" value="TreeGrafter"/>
</dbReference>
<evidence type="ECO:0000256" key="5">
    <source>
        <dbReference type="ARBA" id="ARBA00022989"/>
    </source>
</evidence>
<proteinExistence type="predicted"/>
<keyword evidence="5" id="KW-1133">Transmembrane helix</keyword>
<keyword evidence="7" id="KW-0325">Glycoprotein</keyword>
<feature type="region of interest" description="Disordered" evidence="8">
    <location>
        <begin position="64"/>
        <end position="91"/>
    </location>
</feature>
<dbReference type="PANTHER" id="PTHR20961:SF38">
    <property type="entry name" value="PROTEIN O-LINKED-MANNOSE BETA-1,4-N-ACETYLGLUCOSAMINYLTRANSFERASE 2"/>
    <property type="match status" value="1"/>
</dbReference>
<dbReference type="EMBL" id="WHVB01000005">
    <property type="protein sequence ID" value="KAF8482950.1"/>
    <property type="molecule type" value="Genomic_DNA"/>
</dbReference>
<keyword evidence="2" id="KW-0328">Glycosyltransferase</keyword>
<sequence>MHRSLRSRFRNLSPRDAILILLGAASMHIYSSFSYHLQDSPSIIFNTHLSSQDSLHNIPRPAPSVLLDAFHPPQPRKPPSPPSPSVPNLGHEIPQTELVSHAPGWTIFRNLYMADGTLFIVTSNPDSFPSVDFMTSTGLPADSTPESIAERMPTSRDMSVITPEEAHWRWGGQSERGHNNVFPVEGSTLLFNDPGQFLNHYYHFCAELLFGAWAFWHGTFRGASSTAPIPPFTRAIFPHATAEEWRDGPGMNFFFLRSAWPSLTVETEPDWLDRVSTTAPHPGGHHGRAWWFDTLLLADRSAAFRGPECGERTQRTAASAVKAVASREGGTGFLERGWWEPVRLNVLRFAGVSEDMLEIGKRAFKRTSNGSPKTGGVEEVVVTYVSRQAVKRHLVAEDHEGLVDALTEMCDRRGWELNIVAMERLSKEEQLAIAARTTFLVGVHGNGLTHLIMMPITPISMVIELFTPEGFAHDYEWTTRSLGMKHIAIWNDTSRSHPEVTNPNYPEGFQGEQIPVHGPYVAELIEDRADGFLP</sequence>
<evidence type="ECO:0000259" key="9">
    <source>
        <dbReference type="Pfam" id="PF04577"/>
    </source>
</evidence>
<dbReference type="AlphaFoldDB" id="A0A9P5TBK8"/>
<keyword evidence="3" id="KW-0808">Transferase</keyword>
<dbReference type="GO" id="GO:0016020">
    <property type="term" value="C:membrane"/>
    <property type="evidence" value="ECO:0007669"/>
    <property type="project" value="UniProtKB-SubCell"/>
</dbReference>
<dbReference type="GO" id="GO:0005783">
    <property type="term" value="C:endoplasmic reticulum"/>
    <property type="evidence" value="ECO:0007669"/>
    <property type="project" value="TreeGrafter"/>
</dbReference>
<name>A0A9P5TBK8_9AGAM</name>
<evidence type="ECO:0000256" key="2">
    <source>
        <dbReference type="ARBA" id="ARBA00022676"/>
    </source>
</evidence>
<evidence type="ECO:0000256" key="3">
    <source>
        <dbReference type="ARBA" id="ARBA00022679"/>
    </source>
</evidence>
<dbReference type="InterPro" id="IPR049625">
    <property type="entry name" value="Glyco_transf_61_cat"/>
</dbReference>
<keyword evidence="6" id="KW-0472">Membrane</keyword>
<comment type="subcellular location">
    <subcellularLocation>
        <location evidence="1">Membrane</location>
        <topology evidence="1">Single-pass membrane protein</topology>
    </subcellularLocation>
</comment>